<evidence type="ECO:0000313" key="4">
    <source>
        <dbReference type="EMBL" id="KAF3432318.1"/>
    </source>
</evidence>
<dbReference type="Proteomes" id="UP000796880">
    <property type="component" value="Unassembled WGS sequence"/>
</dbReference>
<dbReference type="PANTHER" id="PTHR13068:SF151">
    <property type="entry name" value="TRANSCRIPTION TERMINATION FACTOR MTERF9, CHLOROPLASTIC"/>
    <property type="match status" value="1"/>
</dbReference>
<dbReference type="Pfam" id="PF02536">
    <property type="entry name" value="mTERF"/>
    <property type="match status" value="1"/>
</dbReference>
<reference evidence="4" key="1">
    <citation type="submission" date="2020-03" db="EMBL/GenBank/DDBJ databases">
        <title>A high-quality chromosome-level genome assembly of a woody plant with both climbing and erect habits, Rhamnella rubrinervis.</title>
        <authorList>
            <person name="Lu Z."/>
            <person name="Yang Y."/>
            <person name="Zhu X."/>
            <person name="Sun Y."/>
        </authorList>
    </citation>
    <scope>NUCLEOTIDE SEQUENCE</scope>
    <source>
        <strain evidence="4">BYM</strain>
        <tissue evidence="4">Leaf</tissue>
    </source>
</reference>
<protein>
    <recommendedName>
        <fullName evidence="6">Mitochondrial transcription termination factor</fullName>
    </recommendedName>
</protein>
<keyword evidence="3" id="KW-0809">Transit peptide</keyword>
<evidence type="ECO:0008006" key="6">
    <source>
        <dbReference type="Google" id="ProtNLM"/>
    </source>
</evidence>
<evidence type="ECO:0000256" key="1">
    <source>
        <dbReference type="ARBA" id="ARBA00007692"/>
    </source>
</evidence>
<organism evidence="4 5">
    <name type="scientific">Rhamnella rubrinervis</name>
    <dbReference type="NCBI Taxonomy" id="2594499"/>
    <lineage>
        <taxon>Eukaryota</taxon>
        <taxon>Viridiplantae</taxon>
        <taxon>Streptophyta</taxon>
        <taxon>Embryophyta</taxon>
        <taxon>Tracheophyta</taxon>
        <taxon>Spermatophyta</taxon>
        <taxon>Magnoliopsida</taxon>
        <taxon>eudicotyledons</taxon>
        <taxon>Gunneridae</taxon>
        <taxon>Pentapetalae</taxon>
        <taxon>rosids</taxon>
        <taxon>fabids</taxon>
        <taxon>Rosales</taxon>
        <taxon>Rhamnaceae</taxon>
        <taxon>rhamnoid group</taxon>
        <taxon>Rhamneae</taxon>
        <taxon>Rhamnella</taxon>
    </lineage>
</organism>
<dbReference type="GO" id="GO:0006353">
    <property type="term" value="P:DNA-templated transcription termination"/>
    <property type="evidence" value="ECO:0007669"/>
    <property type="project" value="UniProtKB-KW"/>
</dbReference>
<dbReference type="EMBL" id="VOIH02000012">
    <property type="protein sequence ID" value="KAF3432318.1"/>
    <property type="molecule type" value="Genomic_DNA"/>
</dbReference>
<dbReference type="InterPro" id="IPR038538">
    <property type="entry name" value="MTERF_sf"/>
</dbReference>
<comment type="similarity">
    <text evidence="1">Belongs to the mTERF family.</text>
</comment>
<accession>A0A8K0DQH6</accession>
<sequence length="596" mass="67894">MSSSKFLPPPNLTFTSKASSSSNTPNPSFFSKSSNPFFGLSIYPNKSQNPLFHVLFKTHYRLFPSLLANQTSRLPPLPDDQSEEFEEAQEAFSEFLQEFGVSQEEATFISLNSPRYLRMLLEGVRELDELKLWGSWKSQGKELVGFKEKVRYMAQEKGDNGKVAVLESGVGLSLSSAMNVARYLSAETLPSLIDKVKYLKNTFFSGSNGGELDGKKARRMMMHLSIPIDEDLQQTLSFFEKIEARRGGLNKLGSEDGSFLYLVESFPHLLLLPLKSHMRALEEFLENFGVSKECMGSIVLLFPPITFSNIEVIRTRVLAFKEVALEDNDVGKMLIKYPWILSTSIQKNYKEVLSFFDIEKVPKMSAARAIRKWPNLLGCSTSKLKLMVEEIGKLGVKNKKLGQIICKSPQVLLRKPQEFIQVVLFLKDLGFDEEETIGKILCRCPEIFVTSIENTLERKLEFLAAIGVSRAHLPRVIKKYPELLVSDTDRTLLPRIKYLMNLGLSERDVAFMVRVFSPLLGYSIEEVLRPKLEFLLNTMDKPITDVVEYPRYLSYSLEKKIKPRFWIVKSRNVDCSLKDMLAMNDHDFASHFIFGP</sequence>
<keyword evidence="5" id="KW-1185">Reference proteome</keyword>
<keyword evidence="2" id="KW-0804">Transcription</keyword>
<dbReference type="OrthoDB" id="637682at2759"/>
<proteinExistence type="inferred from homology"/>
<evidence type="ECO:0000256" key="3">
    <source>
        <dbReference type="ARBA" id="ARBA00022946"/>
    </source>
</evidence>
<evidence type="ECO:0000256" key="2">
    <source>
        <dbReference type="ARBA" id="ARBA00022472"/>
    </source>
</evidence>
<evidence type="ECO:0000313" key="5">
    <source>
        <dbReference type="Proteomes" id="UP000796880"/>
    </source>
</evidence>
<keyword evidence="2" id="KW-0805">Transcription regulation</keyword>
<name>A0A8K0DQH6_9ROSA</name>
<keyword evidence="2" id="KW-0806">Transcription termination</keyword>
<dbReference type="FunFam" id="1.25.70.10:FF:000015">
    <property type="entry name" value="Mitochondrial transcription termination factor family protein"/>
    <property type="match status" value="1"/>
</dbReference>
<dbReference type="Gene3D" id="1.25.70.10">
    <property type="entry name" value="Transcription termination factor 3, mitochondrial"/>
    <property type="match status" value="1"/>
</dbReference>
<dbReference type="SMART" id="SM00733">
    <property type="entry name" value="Mterf"/>
    <property type="match status" value="9"/>
</dbReference>
<dbReference type="GO" id="GO:0003676">
    <property type="term" value="F:nucleic acid binding"/>
    <property type="evidence" value="ECO:0007669"/>
    <property type="project" value="InterPro"/>
</dbReference>
<comment type="caution">
    <text evidence="4">The sequence shown here is derived from an EMBL/GenBank/DDBJ whole genome shotgun (WGS) entry which is preliminary data.</text>
</comment>
<dbReference type="PANTHER" id="PTHR13068">
    <property type="entry name" value="CGI-12 PROTEIN-RELATED"/>
    <property type="match status" value="1"/>
</dbReference>
<dbReference type="InterPro" id="IPR003690">
    <property type="entry name" value="MTERF"/>
</dbReference>
<dbReference type="AlphaFoldDB" id="A0A8K0DQH6"/>
<gene>
    <name evidence="4" type="ORF">FNV43_RR27058</name>
</gene>